<organism evidence="2 3">
    <name type="scientific">Streptomyces yatensis</name>
    <dbReference type="NCBI Taxonomy" id="155177"/>
    <lineage>
        <taxon>Bacteria</taxon>
        <taxon>Bacillati</taxon>
        <taxon>Actinomycetota</taxon>
        <taxon>Actinomycetes</taxon>
        <taxon>Kitasatosporales</taxon>
        <taxon>Streptomycetaceae</taxon>
        <taxon>Streptomyces</taxon>
        <taxon>Streptomyces violaceusniger group</taxon>
    </lineage>
</organism>
<accession>A0ABN2IN87</accession>
<sequence>MEEQMDFSWRNEAVAPRTDPRDDQCRRGATHVDADEQRRFGESADDLNAASVGRARAADGGRIELTVDELAQVLDRPQPPVPPTGNVRGGRVTDVPHGAVGYERPRTAATGCGGRRCGRGFCD</sequence>
<protein>
    <submittedName>
        <fullName evidence="2">Uncharacterized protein</fullName>
    </submittedName>
</protein>
<name>A0ABN2IN87_9ACTN</name>
<evidence type="ECO:0000313" key="2">
    <source>
        <dbReference type="EMBL" id="GAA1708325.1"/>
    </source>
</evidence>
<gene>
    <name evidence="2" type="ORF">GCM10009680_56470</name>
</gene>
<feature type="region of interest" description="Disordered" evidence="1">
    <location>
        <begin position="1"/>
        <end position="45"/>
    </location>
</feature>
<evidence type="ECO:0000313" key="3">
    <source>
        <dbReference type="Proteomes" id="UP001499947"/>
    </source>
</evidence>
<keyword evidence="3" id="KW-1185">Reference proteome</keyword>
<comment type="caution">
    <text evidence="2">The sequence shown here is derived from an EMBL/GenBank/DDBJ whole genome shotgun (WGS) entry which is preliminary data.</text>
</comment>
<proteinExistence type="predicted"/>
<feature type="compositionally biased region" description="Basic and acidic residues" evidence="1">
    <location>
        <begin position="18"/>
        <end position="42"/>
    </location>
</feature>
<evidence type="ECO:0000256" key="1">
    <source>
        <dbReference type="SAM" id="MobiDB-lite"/>
    </source>
</evidence>
<dbReference type="Proteomes" id="UP001499947">
    <property type="component" value="Unassembled WGS sequence"/>
</dbReference>
<feature type="region of interest" description="Disordered" evidence="1">
    <location>
        <begin position="75"/>
        <end position="99"/>
    </location>
</feature>
<dbReference type="EMBL" id="BAAALR010000063">
    <property type="protein sequence ID" value="GAA1708325.1"/>
    <property type="molecule type" value="Genomic_DNA"/>
</dbReference>
<reference evidence="2 3" key="1">
    <citation type="journal article" date="2019" name="Int. J. Syst. Evol. Microbiol.">
        <title>The Global Catalogue of Microorganisms (GCM) 10K type strain sequencing project: providing services to taxonomists for standard genome sequencing and annotation.</title>
        <authorList>
            <consortium name="The Broad Institute Genomics Platform"/>
            <consortium name="The Broad Institute Genome Sequencing Center for Infectious Disease"/>
            <person name="Wu L."/>
            <person name="Ma J."/>
        </authorList>
    </citation>
    <scope>NUCLEOTIDE SEQUENCE [LARGE SCALE GENOMIC DNA]</scope>
    <source>
        <strain evidence="2 3">JCM 13244</strain>
    </source>
</reference>